<comment type="cofactor">
    <cofactor evidence="8">
        <name>FAD</name>
        <dbReference type="ChEBI" id="CHEBI:57692"/>
    </cofactor>
    <text evidence="8">Binds 1 FAD per subunit.</text>
</comment>
<dbReference type="InterPro" id="IPR004099">
    <property type="entry name" value="Pyr_nucl-diS_OxRdtase_dimer"/>
</dbReference>
<dbReference type="GO" id="GO:0003955">
    <property type="term" value="F:NAD(P)H dehydrogenase (quinone) activity"/>
    <property type="evidence" value="ECO:0007669"/>
    <property type="project" value="TreeGrafter"/>
</dbReference>
<dbReference type="Pfam" id="PF07992">
    <property type="entry name" value="Pyr_redox_2"/>
    <property type="match status" value="1"/>
</dbReference>
<dbReference type="InterPro" id="IPR012999">
    <property type="entry name" value="Pyr_OxRdtase_I_AS"/>
</dbReference>
<dbReference type="PANTHER" id="PTHR43014">
    <property type="entry name" value="MERCURIC REDUCTASE"/>
    <property type="match status" value="1"/>
</dbReference>
<dbReference type="RefSeq" id="WP_153719245.1">
    <property type="nucleotide sequence ID" value="NZ_WJPP01000003.1"/>
</dbReference>
<dbReference type="PRINTS" id="PR00368">
    <property type="entry name" value="FADPNR"/>
</dbReference>
<dbReference type="Gene3D" id="3.30.390.30">
    <property type="match status" value="1"/>
</dbReference>
<evidence type="ECO:0000259" key="12">
    <source>
        <dbReference type="Pfam" id="PF07992"/>
    </source>
</evidence>
<keyword evidence="14" id="KW-1185">Reference proteome</keyword>
<dbReference type="InterPro" id="IPR001100">
    <property type="entry name" value="Pyr_nuc-diS_OxRdtase"/>
</dbReference>
<evidence type="ECO:0000256" key="8">
    <source>
        <dbReference type="PIRSR" id="PIRSR000350-3"/>
    </source>
</evidence>
<name>A0A6N7QP43_9GAMM</name>
<comment type="caution">
    <text evidence="13">The sequence shown here is derived from an EMBL/GenBank/DDBJ whole genome shotgun (WGS) entry which is preliminary data.</text>
</comment>
<evidence type="ECO:0000256" key="9">
    <source>
        <dbReference type="PIRSR" id="PIRSR000350-4"/>
    </source>
</evidence>
<dbReference type="GO" id="GO:0050660">
    <property type="term" value="F:flavin adenine dinucleotide binding"/>
    <property type="evidence" value="ECO:0007669"/>
    <property type="project" value="TreeGrafter"/>
</dbReference>
<evidence type="ECO:0000256" key="2">
    <source>
        <dbReference type="ARBA" id="ARBA00022630"/>
    </source>
</evidence>
<feature type="binding site" evidence="8">
    <location>
        <begin position="177"/>
        <end position="184"/>
    </location>
    <ligand>
        <name>NAD(+)</name>
        <dbReference type="ChEBI" id="CHEBI:57540"/>
    </ligand>
</feature>
<comment type="similarity">
    <text evidence="1 10">Belongs to the class-I pyridine nucleotide-disulfide oxidoreductase family.</text>
</comment>
<dbReference type="AlphaFoldDB" id="A0A6N7QP43"/>
<keyword evidence="8" id="KW-0520">NAD</keyword>
<dbReference type="SUPFAM" id="SSF55424">
    <property type="entry name" value="FAD/NAD-linked reductases, dimerisation (C-terminal) domain"/>
    <property type="match status" value="1"/>
</dbReference>
<sequence length="471" mass="50061">MSKAHDLVIIGGGVGGLVTASVAGQLGLDVVLIEREPVLGGDCLNVGCIPSKTLIRSAKVAHTVKNSAAFGVVATGGDADLGQVIARVQSVIETIRVHDDPERFRGYGVDVRFGEAAFIDAHTVEVNGDQIKGRRFVIATGSRPAVPPISGLNEVPFYTNESIFELKTLPKRLAVIGAGPIGLELAQAFSRLGAQVTVFEAGARILPKDDPALSQMLLEVLRQEGVDVQLEATIDQIAQQAGNIVLHLGQASIEVDALLVAAGRRANTEALALENAGITCPASGTIQVDQRLRTTQRHIFACGDCVGPYPFTHMAEYQAGVIISNAIFRMPKKVDYRAVPWVTYTDPELAQVGYTAEAAAAAGINFQTVQFPFAEVDRALADGATAGELKLHVAKGRIIGASLLGPHAGELIHEIALAVSERIPLRKIASLVHAYPTLAQITKRAAGSYFSPALFSPKTRLFVKWINRLLP</sequence>
<dbReference type="InterPro" id="IPR023753">
    <property type="entry name" value="FAD/NAD-binding_dom"/>
</dbReference>
<evidence type="ECO:0000313" key="13">
    <source>
        <dbReference type="EMBL" id="MRH78176.1"/>
    </source>
</evidence>
<feature type="binding site" evidence="8">
    <location>
        <begin position="140"/>
        <end position="142"/>
    </location>
    <ligand>
        <name>FAD</name>
        <dbReference type="ChEBI" id="CHEBI:57692"/>
    </ligand>
</feature>
<reference evidence="13 14" key="1">
    <citation type="submission" date="2019-11" db="EMBL/GenBank/DDBJ databases">
        <authorList>
            <person name="Zhang X.Y."/>
        </authorList>
    </citation>
    <scope>NUCLEOTIDE SEQUENCE [LARGE SCALE GENOMIC DNA]</scope>
    <source>
        <strain evidence="13 14">C176</strain>
    </source>
</reference>
<keyword evidence="2 10" id="KW-0285">Flavoprotein</keyword>
<accession>A0A6N7QP43</accession>
<feature type="binding site" evidence="8">
    <location>
        <position position="263"/>
    </location>
    <ligand>
        <name>NAD(+)</name>
        <dbReference type="ChEBI" id="CHEBI:57540"/>
    </ligand>
</feature>
<dbReference type="InterPro" id="IPR016156">
    <property type="entry name" value="FAD/NAD-linked_Rdtase_dimer_sf"/>
</dbReference>
<evidence type="ECO:0000256" key="1">
    <source>
        <dbReference type="ARBA" id="ARBA00007532"/>
    </source>
</evidence>
<dbReference type="EMBL" id="WJPP01000003">
    <property type="protein sequence ID" value="MRH78176.1"/>
    <property type="molecule type" value="Genomic_DNA"/>
</dbReference>
<evidence type="ECO:0000259" key="11">
    <source>
        <dbReference type="Pfam" id="PF02852"/>
    </source>
</evidence>
<feature type="domain" description="Pyridine nucleotide-disulphide oxidoreductase dimerisation" evidence="11">
    <location>
        <begin position="339"/>
        <end position="445"/>
    </location>
</feature>
<feature type="domain" description="FAD/NAD(P)-binding" evidence="12">
    <location>
        <begin position="6"/>
        <end position="319"/>
    </location>
</feature>
<proteinExistence type="inferred from homology"/>
<evidence type="ECO:0000256" key="7">
    <source>
        <dbReference type="ARBA" id="ARBA00023284"/>
    </source>
</evidence>
<dbReference type="PANTHER" id="PTHR43014:SF2">
    <property type="entry name" value="MERCURIC REDUCTASE"/>
    <property type="match status" value="1"/>
</dbReference>
<dbReference type="InterPro" id="IPR036188">
    <property type="entry name" value="FAD/NAD-bd_sf"/>
</dbReference>
<keyword evidence="5 10" id="KW-0560">Oxidoreductase</keyword>
<evidence type="ECO:0000256" key="5">
    <source>
        <dbReference type="ARBA" id="ARBA00023002"/>
    </source>
</evidence>
<dbReference type="PROSITE" id="PS00076">
    <property type="entry name" value="PYRIDINE_REDOX_1"/>
    <property type="match status" value="1"/>
</dbReference>
<dbReference type="Proteomes" id="UP000433788">
    <property type="component" value="Unassembled WGS sequence"/>
</dbReference>
<dbReference type="FunFam" id="3.30.390.30:FF:000001">
    <property type="entry name" value="Dihydrolipoyl dehydrogenase"/>
    <property type="match status" value="1"/>
</dbReference>
<feature type="binding site" evidence="8">
    <location>
        <position position="52"/>
    </location>
    <ligand>
        <name>FAD</name>
        <dbReference type="ChEBI" id="CHEBI:57692"/>
    </ligand>
</feature>
<dbReference type="PIRSF" id="PIRSF000350">
    <property type="entry name" value="Mercury_reductase_MerA"/>
    <property type="match status" value="1"/>
</dbReference>
<evidence type="ECO:0000313" key="14">
    <source>
        <dbReference type="Proteomes" id="UP000433788"/>
    </source>
</evidence>
<keyword evidence="6" id="KW-1015">Disulfide bond</keyword>
<evidence type="ECO:0000256" key="6">
    <source>
        <dbReference type="ARBA" id="ARBA00023157"/>
    </source>
</evidence>
<evidence type="ECO:0000256" key="3">
    <source>
        <dbReference type="ARBA" id="ARBA00022827"/>
    </source>
</evidence>
<protein>
    <submittedName>
        <fullName evidence="13">NAD(P)-binding protein</fullName>
    </submittedName>
</protein>
<dbReference type="Gene3D" id="3.50.50.60">
    <property type="entry name" value="FAD/NAD(P)-binding domain"/>
    <property type="match status" value="2"/>
</dbReference>
<keyword evidence="7 10" id="KW-0676">Redox-active center</keyword>
<evidence type="ECO:0000256" key="4">
    <source>
        <dbReference type="ARBA" id="ARBA00022857"/>
    </source>
</evidence>
<dbReference type="Pfam" id="PF02852">
    <property type="entry name" value="Pyr_redox_dim"/>
    <property type="match status" value="1"/>
</dbReference>
<dbReference type="GO" id="GO:0016668">
    <property type="term" value="F:oxidoreductase activity, acting on a sulfur group of donors, NAD(P) as acceptor"/>
    <property type="evidence" value="ECO:0007669"/>
    <property type="project" value="InterPro"/>
</dbReference>
<dbReference type="PRINTS" id="PR00411">
    <property type="entry name" value="PNDRDTASEI"/>
</dbReference>
<keyword evidence="4" id="KW-0521">NADP</keyword>
<dbReference type="SUPFAM" id="SSF51905">
    <property type="entry name" value="FAD/NAD(P)-binding domain"/>
    <property type="match status" value="1"/>
</dbReference>
<feature type="disulfide bond" description="Redox-active" evidence="9">
    <location>
        <begin position="43"/>
        <end position="48"/>
    </location>
</feature>
<evidence type="ECO:0000256" key="10">
    <source>
        <dbReference type="RuleBase" id="RU003691"/>
    </source>
</evidence>
<feature type="binding site" evidence="8">
    <location>
        <position position="200"/>
    </location>
    <ligand>
        <name>NAD(+)</name>
        <dbReference type="ChEBI" id="CHEBI:57540"/>
    </ligand>
</feature>
<gene>
    <name evidence="13" type="ORF">GH984_05595</name>
</gene>
<organism evidence="13 14">
    <name type="scientific">Spiribacter salilacus</name>
    <dbReference type="NCBI Taxonomy" id="2664894"/>
    <lineage>
        <taxon>Bacteria</taxon>
        <taxon>Pseudomonadati</taxon>
        <taxon>Pseudomonadota</taxon>
        <taxon>Gammaproteobacteria</taxon>
        <taxon>Chromatiales</taxon>
        <taxon>Ectothiorhodospiraceae</taxon>
        <taxon>Spiribacter</taxon>
    </lineage>
</organism>
<keyword evidence="3 8" id="KW-0274">FAD</keyword>
<keyword evidence="8" id="KW-0547">Nucleotide-binding</keyword>
<feature type="binding site" evidence="8">
    <location>
        <position position="304"/>
    </location>
    <ligand>
        <name>FAD</name>
        <dbReference type="ChEBI" id="CHEBI:57692"/>
    </ligand>
</feature>